<organism evidence="3 4">
    <name type="scientific">Dissostichus eleginoides</name>
    <name type="common">Patagonian toothfish</name>
    <name type="synonym">Dissostichus amissus</name>
    <dbReference type="NCBI Taxonomy" id="100907"/>
    <lineage>
        <taxon>Eukaryota</taxon>
        <taxon>Metazoa</taxon>
        <taxon>Chordata</taxon>
        <taxon>Craniata</taxon>
        <taxon>Vertebrata</taxon>
        <taxon>Euteleostomi</taxon>
        <taxon>Actinopterygii</taxon>
        <taxon>Neopterygii</taxon>
        <taxon>Teleostei</taxon>
        <taxon>Neoteleostei</taxon>
        <taxon>Acanthomorphata</taxon>
        <taxon>Eupercaria</taxon>
        <taxon>Perciformes</taxon>
        <taxon>Notothenioidei</taxon>
        <taxon>Nototheniidae</taxon>
        <taxon>Dissostichus</taxon>
    </lineage>
</organism>
<protein>
    <submittedName>
        <fullName evidence="3">Urea amidolyase</fullName>
    </submittedName>
</protein>
<comment type="caution">
    <text evidence="3">The sequence shown here is derived from an EMBL/GenBank/DDBJ whole genome shotgun (WGS) entry which is preliminary data.</text>
</comment>
<evidence type="ECO:0000313" key="4">
    <source>
        <dbReference type="Proteomes" id="UP001228049"/>
    </source>
</evidence>
<feature type="region of interest" description="Disordered" evidence="1">
    <location>
        <begin position="1"/>
        <end position="28"/>
    </location>
</feature>
<keyword evidence="2" id="KW-1133">Transmembrane helix</keyword>
<evidence type="ECO:0000256" key="1">
    <source>
        <dbReference type="SAM" id="MobiDB-lite"/>
    </source>
</evidence>
<feature type="non-terminal residue" evidence="3">
    <location>
        <position position="1"/>
    </location>
</feature>
<dbReference type="EMBL" id="JASDAP010000023">
    <property type="protein sequence ID" value="KAK1882835.1"/>
    <property type="molecule type" value="Genomic_DNA"/>
</dbReference>
<keyword evidence="2" id="KW-0812">Transmembrane</keyword>
<accession>A0AAD9BFL8</accession>
<proteinExistence type="predicted"/>
<dbReference type="AlphaFoldDB" id="A0AAD9BFL8"/>
<reference evidence="3" key="1">
    <citation type="submission" date="2023-04" db="EMBL/GenBank/DDBJ databases">
        <title>Chromosome-level genome of Chaenocephalus aceratus.</title>
        <authorList>
            <person name="Park H."/>
        </authorList>
    </citation>
    <scope>NUCLEOTIDE SEQUENCE</scope>
    <source>
        <strain evidence="3">DE</strain>
        <tissue evidence="3">Muscle</tissue>
    </source>
</reference>
<evidence type="ECO:0000256" key="2">
    <source>
        <dbReference type="SAM" id="Phobius"/>
    </source>
</evidence>
<keyword evidence="2" id="KW-0472">Membrane</keyword>
<sequence>RVTNSAEPYLSPVSKYRGDHRRQAEGSVKCREVSRARGDFDSPETQIVHIHLGSALCVFASLLLCASHFRHS</sequence>
<evidence type="ECO:0000313" key="3">
    <source>
        <dbReference type="EMBL" id="KAK1882835.1"/>
    </source>
</evidence>
<dbReference type="Proteomes" id="UP001228049">
    <property type="component" value="Unassembled WGS sequence"/>
</dbReference>
<feature type="non-terminal residue" evidence="3">
    <location>
        <position position="72"/>
    </location>
</feature>
<name>A0AAD9BFL8_DISEL</name>
<keyword evidence="4" id="KW-1185">Reference proteome</keyword>
<gene>
    <name evidence="3" type="ORF">KUDE01_023615</name>
</gene>
<feature type="transmembrane region" description="Helical" evidence="2">
    <location>
        <begin position="47"/>
        <end position="66"/>
    </location>
</feature>